<dbReference type="HOGENOM" id="CLU_3275056_0_0_3"/>
<evidence type="ECO:0000313" key="3">
    <source>
        <dbReference type="Proteomes" id="UP000000788"/>
    </source>
</evidence>
<evidence type="ECO:0000256" key="1">
    <source>
        <dbReference type="SAM" id="Phobius"/>
    </source>
</evidence>
<keyword evidence="3" id="KW-1185">Reference proteome</keyword>
<accession>A9B9M4</accession>
<proteinExistence type="predicted"/>
<protein>
    <submittedName>
        <fullName evidence="2">Uncharacterized protein</fullName>
    </submittedName>
</protein>
<keyword evidence="1" id="KW-1133">Transmembrane helix</keyword>
<gene>
    <name evidence="2" type="ordered locus">P9211_06051</name>
</gene>
<dbReference type="eggNOG" id="ENOG5030M06">
    <property type="taxonomic scope" value="Bacteria"/>
</dbReference>
<dbReference type="EMBL" id="CP000878">
    <property type="protein sequence ID" value="ABX08536.1"/>
    <property type="molecule type" value="Genomic_DNA"/>
</dbReference>
<dbReference type="AlphaFoldDB" id="A9B9M4"/>
<keyword evidence="1" id="KW-0812">Transmembrane</keyword>
<dbReference type="STRING" id="93059.P9211_06051"/>
<keyword evidence="1" id="KW-0472">Membrane</keyword>
<sequence length="41" mass="4572">MMGEMPTVEAANRAVGTIGLFLFIGTSAYLAWQFKRFFGNK</sequence>
<evidence type="ECO:0000313" key="2">
    <source>
        <dbReference type="EMBL" id="ABX08536.1"/>
    </source>
</evidence>
<dbReference type="KEGG" id="pmj:P9211_06051"/>
<name>A9B9M4_PROM4</name>
<organism evidence="2 3">
    <name type="scientific">Prochlorococcus marinus (strain MIT 9211)</name>
    <dbReference type="NCBI Taxonomy" id="93059"/>
    <lineage>
        <taxon>Bacteria</taxon>
        <taxon>Bacillati</taxon>
        <taxon>Cyanobacteriota</taxon>
        <taxon>Cyanophyceae</taxon>
        <taxon>Synechococcales</taxon>
        <taxon>Prochlorococcaceae</taxon>
        <taxon>Prochlorococcus</taxon>
    </lineage>
</organism>
<feature type="transmembrane region" description="Helical" evidence="1">
    <location>
        <begin position="12"/>
        <end position="32"/>
    </location>
</feature>
<reference evidence="2 3" key="1">
    <citation type="journal article" date="2007" name="PLoS Genet.">
        <title>Patterns and implications of gene gain and loss in the evolution of Prochlorococcus.</title>
        <authorList>
            <person name="Kettler G.C."/>
            <person name="Martiny A.C."/>
            <person name="Huang K."/>
            <person name="Zucker J."/>
            <person name="Coleman M.L."/>
            <person name="Rodrigue S."/>
            <person name="Chen F."/>
            <person name="Lapidus A."/>
            <person name="Ferriera S."/>
            <person name="Johnson J."/>
            <person name="Steglich C."/>
            <person name="Church G.M."/>
            <person name="Richardson P."/>
            <person name="Chisholm S.W."/>
        </authorList>
    </citation>
    <scope>NUCLEOTIDE SEQUENCE [LARGE SCALE GENOMIC DNA]</scope>
    <source>
        <strain evidence="3">MIT 9211</strain>
    </source>
</reference>
<dbReference type="Proteomes" id="UP000000788">
    <property type="component" value="Chromosome"/>
</dbReference>